<dbReference type="PANTHER" id="PTHR24243">
    <property type="entry name" value="G-PROTEIN COUPLED RECEPTOR"/>
    <property type="match status" value="1"/>
</dbReference>
<dbReference type="Pfam" id="PF00001">
    <property type="entry name" value="7tm_1"/>
    <property type="match status" value="1"/>
</dbReference>
<feature type="transmembrane region" description="Helical" evidence="8">
    <location>
        <begin position="238"/>
        <end position="262"/>
    </location>
</feature>
<keyword evidence="7" id="KW-0807">Transducer</keyword>
<evidence type="ECO:0000256" key="6">
    <source>
        <dbReference type="ARBA" id="ARBA00023170"/>
    </source>
</evidence>
<dbReference type="PANTHER" id="PTHR24243:SF233">
    <property type="entry name" value="THYROTROPIN-RELEASING HORMONE RECEPTOR"/>
    <property type="match status" value="1"/>
</dbReference>
<name>A0A816C514_9BILA</name>
<evidence type="ECO:0000256" key="5">
    <source>
        <dbReference type="ARBA" id="ARBA00023136"/>
    </source>
</evidence>
<protein>
    <recommendedName>
        <fullName evidence="9">G-protein coupled receptors family 1 profile domain-containing protein</fullName>
    </recommendedName>
</protein>
<evidence type="ECO:0000256" key="2">
    <source>
        <dbReference type="ARBA" id="ARBA00022692"/>
    </source>
</evidence>
<comment type="caution">
    <text evidence="10">The sequence shown here is derived from an EMBL/GenBank/DDBJ whole genome shotgun (WGS) entry which is preliminary data.</text>
</comment>
<keyword evidence="3 8" id="KW-1133">Transmembrane helix</keyword>
<feature type="transmembrane region" description="Helical" evidence="8">
    <location>
        <begin position="99"/>
        <end position="120"/>
    </location>
</feature>
<evidence type="ECO:0000313" key="11">
    <source>
        <dbReference type="Proteomes" id="UP000663855"/>
    </source>
</evidence>
<feature type="transmembrane region" description="Helical" evidence="8">
    <location>
        <begin position="60"/>
        <end position="87"/>
    </location>
</feature>
<feature type="transmembrane region" description="Helical" evidence="8">
    <location>
        <begin position="141"/>
        <end position="165"/>
    </location>
</feature>
<organism evidence="10 11">
    <name type="scientific">Rotaria magnacalcarata</name>
    <dbReference type="NCBI Taxonomy" id="392030"/>
    <lineage>
        <taxon>Eukaryota</taxon>
        <taxon>Metazoa</taxon>
        <taxon>Spiralia</taxon>
        <taxon>Gnathifera</taxon>
        <taxon>Rotifera</taxon>
        <taxon>Eurotatoria</taxon>
        <taxon>Bdelloidea</taxon>
        <taxon>Philodinida</taxon>
        <taxon>Philodinidae</taxon>
        <taxon>Rotaria</taxon>
    </lineage>
</organism>
<keyword evidence="5 8" id="KW-0472">Membrane</keyword>
<sequence length="348" mass="41291">MNNTKIEICFNNWDYKNASRVSHIIWSVCGFLFTMLGIPGNIFVILIMSNKTNRKGSTSLYWTAIAICEIIFLTGVFWIWCVGMSIVKIDPREIFSCGVFYSILMGPTISSNLYLASMSIDRVFMILHPIRYRIMDTRRHVIMRMLLIFIIVILLMFPLNFYFYYDSKTTIFICEFYTHIDQWKIRVWPFIHAILFVLCPSILTCIAAVIILRNRYDHRKKQKNKLSESARHMERNSVVLLCISIAILFSLLPTVILQIFIVHDLLLNHESLCPKRWKTYRILVNWFWILSVFVYSCKFYIRLFISKTFRKDFLKLIHCTFRQEQNDNEQNFISLNDQNKTKIADAEI</sequence>
<comment type="subcellular location">
    <subcellularLocation>
        <location evidence="1">Membrane</location>
        <topology evidence="1">Multi-pass membrane protein</topology>
    </subcellularLocation>
</comment>
<dbReference type="PROSITE" id="PS50262">
    <property type="entry name" value="G_PROTEIN_RECEP_F1_2"/>
    <property type="match status" value="1"/>
</dbReference>
<keyword evidence="2 8" id="KW-0812">Transmembrane</keyword>
<dbReference type="EMBL" id="CAJNOV010018185">
    <property type="protein sequence ID" value="CAF1617434.1"/>
    <property type="molecule type" value="Genomic_DNA"/>
</dbReference>
<accession>A0A816C514</accession>
<evidence type="ECO:0000256" key="8">
    <source>
        <dbReference type="SAM" id="Phobius"/>
    </source>
</evidence>
<dbReference type="Gene3D" id="1.20.1070.10">
    <property type="entry name" value="Rhodopsin 7-helix transmembrane proteins"/>
    <property type="match status" value="1"/>
</dbReference>
<evidence type="ECO:0000259" key="9">
    <source>
        <dbReference type="PROSITE" id="PS50262"/>
    </source>
</evidence>
<dbReference type="SUPFAM" id="SSF81321">
    <property type="entry name" value="Family A G protein-coupled receptor-like"/>
    <property type="match status" value="1"/>
</dbReference>
<evidence type="ECO:0000313" key="10">
    <source>
        <dbReference type="EMBL" id="CAF1617434.1"/>
    </source>
</evidence>
<dbReference type="GO" id="GO:0005886">
    <property type="term" value="C:plasma membrane"/>
    <property type="evidence" value="ECO:0007669"/>
    <property type="project" value="TreeGrafter"/>
</dbReference>
<evidence type="ECO:0000256" key="4">
    <source>
        <dbReference type="ARBA" id="ARBA00023040"/>
    </source>
</evidence>
<evidence type="ECO:0000256" key="1">
    <source>
        <dbReference type="ARBA" id="ARBA00004141"/>
    </source>
</evidence>
<gene>
    <name evidence="10" type="ORF">CJN711_LOCUS37415</name>
</gene>
<dbReference type="GO" id="GO:0004930">
    <property type="term" value="F:G protein-coupled receptor activity"/>
    <property type="evidence" value="ECO:0007669"/>
    <property type="project" value="UniProtKB-KW"/>
</dbReference>
<evidence type="ECO:0000256" key="3">
    <source>
        <dbReference type="ARBA" id="ARBA00022989"/>
    </source>
</evidence>
<proteinExistence type="predicted"/>
<feature type="transmembrane region" description="Helical" evidence="8">
    <location>
        <begin position="185"/>
        <end position="212"/>
    </location>
</feature>
<keyword evidence="6" id="KW-0675">Receptor</keyword>
<dbReference type="InterPro" id="IPR000276">
    <property type="entry name" value="GPCR_Rhodpsn"/>
</dbReference>
<feature type="transmembrane region" description="Helical" evidence="8">
    <location>
        <begin position="24"/>
        <end position="48"/>
    </location>
</feature>
<feature type="transmembrane region" description="Helical" evidence="8">
    <location>
        <begin position="282"/>
        <end position="301"/>
    </location>
</feature>
<reference evidence="10" key="1">
    <citation type="submission" date="2021-02" db="EMBL/GenBank/DDBJ databases">
        <authorList>
            <person name="Nowell W R."/>
        </authorList>
    </citation>
    <scope>NUCLEOTIDE SEQUENCE</scope>
</reference>
<dbReference type="AlphaFoldDB" id="A0A816C514"/>
<keyword evidence="4" id="KW-0297">G-protein coupled receptor</keyword>
<dbReference type="Proteomes" id="UP000663855">
    <property type="component" value="Unassembled WGS sequence"/>
</dbReference>
<dbReference type="InterPro" id="IPR017452">
    <property type="entry name" value="GPCR_Rhodpsn_7TM"/>
</dbReference>
<evidence type="ECO:0000256" key="7">
    <source>
        <dbReference type="ARBA" id="ARBA00023224"/>
    </source>
</evidence>
<feature type="domain" description="G-protein coupled receptors family 1 profile" evidence="9">
    <location>
        <begin position="40"/>
        <end position="295"/>
    </location>
</feature>